<name>A0A9P8RML4_9PEZI</name>
<dbReference type="AlphaFoldDB" id="A0A9P8RML4"/>
<keyword evidence="2" id="KW-1185">Reference proteome</keyword>
<dbReference type="PANTHER" id="PTHR38119:SF2">
    <property type="entry name" value="TRANSCRIPTION FACTOR DOMAIN-CONTAINING PROTEIN"/>
    <property type="match status" value="1"/>
</dbReference>
<dbReference type="Proteomes" id="UP000750711">
    <property type="component" value="Unassembled WGS sequence"/>
</dbReference>
<comment type="caution">
    <text evidence="1">The sequence shown here is derived from an EMBL/GenBank/DDBJ whole genome shotgun (WGS) entry which is preliminary data.</text>
</comment>
<proteinExistence type="predicted"/>
<organism evidence="1 2">
    <name type="scientific">Trichoglossum hirsutum</name>
    <dbReference type="NCBI Taxonomy" id="265104"/>
    <lineage>
        <taxon>Eukaryota</taxon>
        <taxon>Fungi</taxon>
        <taxon>Dikarya</taxon>
        <taxon>Ascomycota</taxon>
        <taxon>Pezizomycotina</taxon>
        <taxon>Geoglossomycetes</taxon>
        <taxon>Geoglossales</taxon>
        <taxon>Geoglossaceae</taxon>
        <taxon>Trichoglossum</taxon>
    </lineage>
</organism>
<reference evidence="1" key="1">
    <citation type="submission" date="2021-03" db="EMBL/GenBank/DDBJ databases">
        <title>Comparative genomics and phylogenomic investigation of the class Geoglossomycetes provide insights into ecological specialization and systematics.</title>
        <authorList>
            <person name="Melie T."/>
            <person name="Pirro S."/>
            <person name="Miller A.N."/>
            <person name="Quandt A."/>
        </authorList>
    </citation>
    <scope>NUCLEOTIDE SEQUENCE</scope>
    <source>
        <strain evidence="1">CAQ_001_2017</strain>
    </source>
</reference>
<evidence type="ECO:0000313" key="2">
    <source>
        <dbReference type="Proteomes" id="UP000750711"/>
    </source>
</evidence>
<sequence length="242" mass="26897">MKRSGSLIDACADKKARIGRTDGFPVFAKGTVEIKLSEDPKYRYQFHKAVLERSSVWFVESIGQPFVESGPVPNTGRICYRYVLHALNDTDEPLLTRVSLAAPDTFESIKTEEKYVIFDLDSEVPLGDTVGDEADAAVSSRAHIESGKVKREQSESSVVVIESVETSSETVVKRSVTELEKEAVMRARKAQQCRLEAYNNLFLTFYSIPPQVAASDISLALQQCEALVKLAELYECLSIGHR</sequence>
<dbReference type="EMBL" id="JAGHQM010001023">
    <property type="protein sequence ID" value="KAH0556751.1"/>
    <property type="molecule type" value="Genomic_DNA"/>
</dbReference>
<gene>
    <name evidence="1" type="ORF">GP486_005457</name>
</gene>
<accession>A0A9P8RML4</accession>
<evidence type="ECO:0000313" key="1">
    <source>
        <dbReference type="EMBL" id="KAH0556751.1"/>
    </source>
</evidence>
<protein>
    <submittedName>
        <fullName evidence="1">Uncharacterized protein</fullName>
    </submittedName>
</protein>
<dbReference type="PANTHER" id="PTHR38119">
    <property type="entry name" value="BTB DOMAIN-CONTAINING PROTEIN-RELATED"/>
    <property type="match status" value="1"/>
</dbReference>